<dbReference type="SMART" id="SM00458">
    <property type="entry name" value="RICIN"/>
    <property type="match status" value="2"/>
</dbReference>
<reference evidence="3 4" key="1">
    <citation type="submission" date="2020-02" db="EMBL/GenBank/DDBJ databases">
        <title>Acidophilic actinobacteria isolated from forest soil.</title>
        <authorList>
            <person name="Golinska P."/>
        </authorList>
    </citation>
    <scope>NUCLEOTIDE SEQUENCE [LARGE SCALE GENOMIC DNA]</scope>
    <source>
        <strain evidence="3 4">NL8</strain>
    </source>
</reference>
<organism evidence="3 4">
    <name type="scientific">Catenulispora pinistramenti</name>
    <dbReference type="NCBI Taxonomy" id="2705254"/>
    <lineage>
        <taxon>Bacteria</taxon>
        <taxon>Bacillati</taxon>
        <taxon>Actinomycetota</taxon>
        <taxon>Actinomycetes</taxon>
        <taxon>Catenulisporales</taxon>
        <taxon>Catenulisporaceae</taxon>
        <taxon>Catenulispora</taxon>
    </lineage>
</organism>
<dbReference type="SUPFAM" id="SSF48208">
    <property type="entry name" value="Six-hairpin glycosidases"/>
    <property type="match status" value="1"/>
</dbReference>
<proteinExistence type="predicted"/>
<dbReference type="PROSITE" id="PS51318">
    <property type="entry name" value="TAT"/>
    <property type="match status" value="1"/>
</dbReference>
<dbReference type="InterPro" id="IPR012878">
    <property type="entry name" value="Beta-AFase-like_GH127_cat"/>
</dbReference>
<dbReference type="PROSITE" id="PS50231">
    <property type="entry name" value="RICIN_B_LECTIN"/>
    <property type="match status" value="2"/>
</dbReference>
<dbReference type="InterPro" id="IPR049046">
    <property type="entry name" value="Beta-AFase-like_GH127_middle"/>
</dbReference>
<evidence type="ECO:0000313" key="4">
    <source>
        <dbReference type="Proteomes" id="UP000730482"/>
    </source>
</evidence>
<sequence>MPLSRRALLRTGALTAAALGTTLDLTTAASAATAVTSKKARIAPAGGGLYTPNAAPLAPTALLKLPPGSVRASGWLAGELQLQLTGLCGNYQDTSHFLDKSTTGWLNPSQGGWEEVPYWLRGYGDLGYLTGDATVLADTATWIDGILATQVSDGFFGPTYLRTNLPDGGADFWPFVPLLQALRSRQEYTGDQQILTALTAFFQYMNAQPGSVFGISWLSYRVADCLDVIFWLYNKTGEAFLLTLADTIHSNSANWLNNLPTPHNVNLAQGYREPAVYAQRSGQNGMTQNAYQNYASIMGAWGQFPGGGFAGDENARIGYKDPRQGFETCGIVEFMASHELMGRLTGDPVWADRCEQLAFNMLPAALDPQGKGTHYITSMNSVDLSNNTPSHGQFSNAKPMQAFMPGVDQYRCCPHNYGQGWPYFTEELWAATPDNGLCAVMYAPCSVTANVSGGGSVTVTEDTGYPFTDTVTLTLTMSAPATFPLYLRVPGWCSNPAIAVNGHGVSAPAGPAFTSVSRTWNNGDKVTIQLPSTPVVSMWASQGGALSVSNGALDYSLQIGENYVQFAGDSEFPEYEVHATTPWNYGLDLPSSNPASALTFNGANGTVPTNAFTQQSVPVSITAPAAQLTGWTADDQNIVTELNSGPFQASGTTNVTLIPMGAARLRITAFPAVASSGSTWSPRSGYVRLLNANSNKVMGVSNMSWDDSAQVVQYDDNGTADHLWQLIDNGDGNVRIRNANSGLLLGVDQMSTADSANVVQFEDNGTLDHVWALIDNGDGRMRIRNANSGMVIGVANMSTADSVNCVQFDDNGTADHLWTLIPDGPVRILNKNSGMVIGVANMSTADSVNCVQFDDNGTADHLWTFLSDPSGWWKIQNLNSGKVMGVSNMSTTDSAQVVQFDDNGTADHLWRLRPGGGPWFRIQNQNSGLILGVDGMSTADSANVVQFEDNGTADHLWRFL</sequence>
<evidence type="ECO:0000256" key="1">
    <source>
        <dbReference type="SAM" id="SignalP"/>
    </source>
</evidence>
<protein>
    <submittedName>
        <fullName evidence="3">Glycoside hydrolase family 127 protein</fullName>
    </submittedName>
</protein>
<dbReference type="InterPro" id="IPR000772">
    <property type="entry name" value="Ricin_B_lectin"/>
</dbReference>
<evidence type="ECO:0000313" key="3">
    <source>
        <dbReference type="EMBL" id="MBS2551611.1"/>
    </source>
</evidence>
<dbReference type="GO" id="GO:0016787">
    <property type="term" value="F:hydrolase activity"/>
    <property type="evidence" value="ECO:0007669"/>
    <property type="project" value="UniProtKB-KW"/>
</dbReference>
<dbReference type="CDD" id="cd00161">
    <property type="entry name" value="beta-trefoil_Ricin-like"/>
    <property type="match status" value="2"/>
</dbReference>
<dbReference type="Gene3D" id="2.80.10.50">
    <property type="match status" value="6"/>
</dbReference>
<feature type="signal peptide" evidence="1">
    <location>
        <begin position="1"/>
        <end position="31"/>
    </location>
</feature>
<gene>
    <name evidence="3" type="ORF">KGQ19_32560</name>
</gene>
<dbReference type="InterPro" id="IPR008928">
    <property type="entry name" value="6-hairpin_glycosidase_sf"/>
</dbReference>
<evidence type="ECO:0000259" key="2">
    <source>
        <dbReference type="SMART" id="SM00458"/>
    </source>
</evidence>
<keyword evidence="3" id="KW-0378">Hydrolase</keyword>
<dbReference type="InterPro" id="IPR006311">
    <property type="entry name" value="TAT_signal"/>
</dbReference>
<dbReference type="PANTHER" id="PTHR31151">
    <property type="entry name" value="PROLINE-TRNA LIGASE (DUF1680)"/>
    <property type="match status" value="1"/>
</dbReference>
<comment type="caution">
    <text evidence="3">The sequence shown here is derived from an EMBL/GenBank/DDBJ whole genome shotgun (WGS) entry which is preliminary data.</text>
</comment>
<keyword evidence="4" id="KW-1185">Reference proteome</keyword>
<name>A0ABS5KZX6_9ACTN</name>
<dbReference type="PANTHER" id="PTHR31151:SF0">
    <property type="entry name" value="PROLINE-TRNA LIGASE (DUF1680)"/>
    <property type="match status" value="1"/>
</dbReference>
<dbReference type="SUPFAM" id="SSF50370">
    <property type="entry name" value="Ricin B-like lectins"/>
    <property type="match status" value="2"/>
</dbReference>
<dbReference type="Pfam" id="PF14200">
    <property type="entry name" value="RicinB_lectin_2"/>
    <property type="match status" value="3"/>
</dbReference>
<feature type="domain" description="Ricin B lectin" evidence="2">
    <location>
        <begin position="684"/>
        <end position="821"/>
    </location>
</feature>
<feature type="domain" description="Ricin B lectin" evidence="2">
    <location>
        <begin position="823"/>
        <end position="960"/>
    </location>
</feature>
<feature type="chain" id="PRO_5046582895" evidence="1">
    <location>
        <begin position="32"/>
        <end position="960"/>
    </location>
</feature>
<keyword evidence="1" id="KW-0732">Signal</keyword>
<dbReference type="RefSeq" id="WP_212016394.1">
    <property type="nucleotide sequence ID" value="NZ_JAAFYZ010000146.1"/>
</dbReference>
<dbReference type="Pfam" id="PF20736">
    <property type="entry name" value="Glyco_hydro127M"/>
    <property type="match status" value="1"/>
</dbReference>
<accession>A0ABS5KZX6</accession>
<dbReference type="Pfam" id="PF07944">
    <property type="entry name" value="Beta-AFase-like_GH127_cat"/>
    <property type="match status" value="1"/>
</dbReference>
<dbReference type="Proteomes" id="UP000730482">
    <property type="component" value="Unassembled WGS sequence"/>
</dbReference>
<dbReference type="EMBL" id="JAAFYZ010000146">
    <property type="protein sequence ID" value="MBS2551611.1"/>
    <property type="molecule type" value="Genomic_DNA"/>
</dbReference>
<dbReference type="InterPro" id="IPR035992">
    <property type="entry name" value="Ricin_B-like_lectins"/>
</dbReference>